<accession>A0A251ZTW5</accession>
<dbReference type="GO" id="GO:0046872">
    <property type="term" value="F:metal ion binding"/>
    <property type="evidence" value="ECO:0007669"/>
    <property type="project" value="InterPro"/>
</dbReference>
<dbReference type="AlphaFoldDB" id="A0A251ZTW5"/>
<comment type="caution">
    <text evidence="2">The sequence shown here is derived from an EMBL/GenBank/DDBJ whole genome shotgun (WGS) entry which is preliminary data.</text>
</comment>
<keyword evidence="1" id="KW-0472">Membrane</keyword>
<dbReference type="InterPro" id="IPR006121">
    <property type="entry name" value="HMA_dom"/>
</dbReference>
<feature type="transmembrane region" description="Helical" evidence="1">
    <location>
        <begin position="89"/>
        <end position="112"/>
    </location>
</feature>
<reference evidence="3" key="1">
    <citation type="submission" date="2014-06" db="EMBL/GenBank/DDBJ databases">
        <authorList>
            <person name="Winans N.J."/>
            <person name="Newell P.D."/>
            <person name="Douglas A.E."/>
        </authorList>
    </citation>
    <scope>NUCLEOTIDE SEQUENCE [LARGE SCALE GENOMIC DNA]</scope>
    <source>
        <strain evidence="3">DmL_052</strain>
    </source>
</reference>
<evidence type="ECO:0000256" key="1">
    <source>
        <dbReference type="SAM" id="Phobius"/>
    </source>
</evidence>
<protein>
    <submittedName>
        <fullName evidence="2">Uncharacterized protein</fullName>
    </submittedName>
</protein>
<dbReference type="SUPFAM" id="SSF55008">
    <property type="entry name" value="HMA, heavy metal-associated domain"/>
    <property type="match status" value="1"/>
</dbReference>
<dbReference type="Proteomes" id="UP000194946">
    <property type="component" value="Unassembled WGS sequence"/>
</dbReference>
<evidence type="ECO:0000313" key="3">
    <source>
        <dbReference type="Proteomes" id="UP000194946"/>
    </source>
</evidence>
<proteinExistence type="predicted"/>
<keyword evidence="1" id="KW-1133">Transmembrane helix</keyword>
<name>A0A251ZTW5_9PROT</name>
<organism evidence="2 3">
    <name type="scientific">Commensalibacter intestini</name>
    <dbReference type="NCBI Taxonomy" id="479936"/>
    <lineage>
        <taxon>Bacteria</taxon>
        <taxon>Pseudomonadati</taxon>
        <taxon>Pseudomonadota</taxon>
        <taxon>Alphaproteobacteria</taxon>
        <taxon>Acetobacterales</taxon>
        <taxon>Acetobacteraceae</taxon>
    </lineage>
</organism>
<gene>
    <name evidence="2" type="ORF">HK18_11235</name>
</gene>
<evidence type="ECO:0000313" key="2">
    <source>
        <dbReference type="EMBL" id="OUI78102.1"/>
    </source>
</evidence>
<keyword evidence="1" id="KW-0812">Transmembrane</keyword>
<dbReference type="CDD" id="cd00371">
    <property type="entry name" value="HMA"/>
    <property type="match status" value="1"/>
</dbReference>
<sequence length="120" mass="13509">MPKTLNSPSKAIEFFIENKNSETSLQDMDTFIKNLDGVKSAEVNLSTGQTKITLNEDSVFDQKLIEIQRMIFQKGYEVKAKNTNAIQAYLFFGTMVLGFLVVAVVMTLFYYYGSSLPSLV</sequence>
<dbReference type="Gene3D" id="3.30.70.100">
    <property type="match status" value="1"/>
</dbReference>
<dbReference type="InterPro" id="IPR036163">
    <property type="entry name" value="HMA_dom_sf"/>
</dbReference>
<keyword evidence="3" id="KW-1185">Reference proteome</keyword>
<dbReference type="EMBL" id="JOPB01000008">
    <property type="protein sequence ID" value="OUI78102.1"/>
    <property type="molecule type" value="Genomic_DNA"/>
</dbReference>